<sequence>MKSMIIGISGLLLLAGCSDNQPTPSIPVVDVNRTVVVDTNKTVVPKKKSYKRKQKVVTTKYNSKKKSVKVPPLPTPEVDIDMDSIVDKATNDIVT</sequence>
<reference evidence="1" key="1">
    <citation type="submission" date="2016-10" db="EMBL/GenBank/DDBJ databases">
        <authorList>
            <person name="de Groot N.N."/>
        </authorList>
    </citation>
    <scope>NUCLEOTIDE SEQUENCE</scope>
</reference>
<evidence type="ECO:0000313" key="1">
    <source>
        <dbReference type="EMBL" id="SFV61619.1"/>
    </source>
</evidence>
<gene>
    <name evidence="1" type="ORF">MNB_SV-9-1480</name>
</gene>
<dbReference type="PROSITE" id="PS51257">
    <property type="entry name" value="PROKAR_LIPOPROTEIN"/>
    <property type="match status" value="1"/>
</dbReference>
<proteinExistence type="predicted"/>
<organism evidence="1">
    <name type="scientific">hydrothermal vent metagenome</name>
    <dbReference type="NCBI Taxonomy" id="652676"/>
    <lineage>
        <taxon>unclassified sequences</taxon>
        <taxon>metagenomes</taxon>
        <taxon>ecological metagenomes</taxon>
    </lineage>
</organism>
<dbReference type="EMBL" id="FPHG01000048">
    <property type="protein sequence ID" value="SFV61619.1"/>
    <property type="molecule type" value="Genomic_DNA"/>
</dbReference>
<dbReference type="AlphaFoldDB" id="A0A1W1C785"/>
<accession>A0A1W1C785</accession>
<name>A0A1W1C785_9ZZZZ</name>
<protein>
    <submittedName>
        <fullName evidence="1">Uncharacterized protein</fullName>
    </submittedName>
</protein>